<gene>
    <name evidence="3" type="ORF">RZ517_00755</name>
</gene>
<dbReference type="Pfam" id="PF01627">
    <property type="entry name" value="Hpt"/>
    <property type="match status" value="1"/>
</dbReference>
<feature type="domain" description="HPt" evidence="2">
    <location>
        <begin position="21"/>
        <end position="89"/>
    </location>
</feature>
<keyword evidence="1" id="KW-0902">Two-component regulatory system</keyword>
<keyword evidence="4" id="KW-1185">Reference proteome</keyword>
<dbReference type="Proteomes" id="UP001364156">
    <property type="component" value="Chromosome"/>
</dbReference>
<dbReference type="EMBL" id="CP146069">
    <property type="protein sequence ID" value="WWR46746.1"/>
    <property type="molecule type" value="Genomic_DNA"/>
</dbReference>
<reference evidence="3 4" key="1">
    <citation type="submission" date="2023-10" db="EMBL/GenBank/DDBJ databases">
        <title>Roseovarius strain S88 nov., isolated from a marine algae.</title>
        <authorList>
            <person name="Lee M.W."/>
            <person name="Lee J.K."/>
            <person name="Kim J.M."/>
            <person name="Choi D.G."/>
            <person name="Baek J.H."/>
            <person name="Bayburt H."/>
            <person name="Jung J.J."/>
            <person name="Han D.M."/>
            <person name="Jeon C.O."/>
        </authorList>
    </citation>
    <scope>NUCLEOTIDE SEQUENCE [LARGE SCALE GENOMIC DNA]</scope>
    <source>
        <strain evidence="3 4">S88</strain>
    </source>
</reference>
<sequence>MIDWTRVAQLRDEIGAEDFEEILDIFLEEVDAEIANLYSGCSASQLETLLHFLKGSALNLGFEAFSKLCQEGELQLAKGSRADLDLDAISDSYANSKTLFLDQLEYRL</sequence>
<evidence type="ECO:0000313" key="4">
    <source>
        <dbReference type="Proteomes" id="UP001364156"/>
    </source>
</evidence>
<protein>
    <submittedName>
        <fullName evidence="3">Hpt domain-containing protein</fullName>
    </submittedName>
</protein>
<evidence type="ECO:0000256" key="1">
    <source>
        <dbReference type="ARBA" id="ARBA00023012"/>
    </source>
</evidence>
<proteinExistence type="predicted"/>
<name>A0ABZ2HJN2_9RHOB</name>
<dbReference type="Gene3D" id="1.20.120.160">
    <property type="entry name" value="HPT domain"/>
    <property type="match status" value="1"/>
</dbReference>
<evidence type="ECO:0000313" key="3">
    <source>
        <dbReference type="EMBL" id="WWR46746.1"/>
    </source>
</evidence>
<dbReference type="InterPro" id="IPR036641">
    <property type="entry name" value="HPT_dom_sf"/>
</dbReference>
<accession>A0ABZ2HJN2</accession>
<dbReference type="InterPro" id="IPR008207">
    <property type="entry name" value="Sig_transdc_His_kin_Hpt_dom"/>
</dbReference>
<dbReference type="SUPFAM" id="SSF47226">
    <property type="entry name" value="Histidine-containing phosphotransfer domain, HPT domain"/>
    <property type="match status" value="1"/>
</dbReference>
<organism evidence="3 4">
    <name type="scientific">Roseovarius phycicola</name>
    <dbReference type="NCBI Taxonomy" id="3080976"/>
    <lineage>
        <taxon>Bacteria</taxon>
        <taxon>Pseudomonadati</taxon>
        <taxon>Pseudomonadota</taxon>
        <taxon>Alphaproteobacteria</taxon>
        <taxon>Rhodobacterales</taxon>
        <taxon>Roseobacteraceae</taxon>
        <taxon>Roseovarius</taxon>
    </lineage>
</organism>
<dbReference type="RefSeq" id="WP_338549593.1">
    <property type="nucleotide sequence ID" value="NZ_CP146069.1"/>
</dbReference>
<evidence type="ECO:0000259" key="2">
    <source>
        <dbReference type="Pfam" id="PF01627"/>
    </source>
</evidence>